<name>A0ABP6LZW2_9ACTN</name>
<comment type="subcellular location">
    <subcellularLocation>
        <location evidence="2">Cell membrane</location>
        <topology evidence="2">Single-pass type II membrane protein</topology>
    </subcellularLocation>
    <subcellularLocation>
        <location evidence="6">Membrane</location>
        <topology evidence="6">Single-pass type II membrane protein</topology>
    </subcellularLocation>
</comment>
<dbReference type="PANTHER" id="PTHR43390:SF1">
    <property type="entry name" value="CHLOROPLAST PROCESSING PEPTIDASE"/>
    <property type="match status" value="1"/>
</dbReference>
<dbReference type="Proteomes" id="UP001501532">
    <property type="component" value="Unassembled WGS sequence"/>
</dbReference>
<dbReference type="PROSITE" id="PS00761">
    <property type="entry name" value="SPASE_I_3"/>
    <property type="match status" value="1"/>
</dbReference>
<dbReference type="InterPro" id="IPR000223">
    <property type="entry name" value="Pept_S26A_signal_pept_1"/>
</dbReference>
<comment type="similarity">
    <text evidence="3 6">Belongs to the peptidase S26 family.</text>
</comment>
<dbReference type="PANTHER" id="PTHR43390">
    <property type="entry name" value="SIGNAL PEPTIDASE I"/>
    <property type="match status" value="1"/>
</dbReference>
<dbReference type="InterPro" id="IPR036286">
    <property type="entry name" value="LexA/Signal_pep-like_sf"/>
</dbReference>
<comment type="caution">
    <text evidence="8">The sequence shown here is derived from an EMBL/GenBank/DDBJ whole genome shotgun (WGS) entry which is preliminary data.</text>
</comment>
<organism evidence="8 9">
    <name type="scientific">Streptomyces glomeratus</name>
    <dbReference type="NCBI Taxonomy" id="284452"/>
    <lineage>
        <taxon>Bacteria</taxon>
        <taxon>Bacillati</taxon>
        <taxon>Actinomycetota</taxon>
        <taxon>Actinomycetes</taxon>
        <taxon>Kitasatosporales</taxon>
        <taxon>Streptomycetaceae</taxon>
        <taxon>Streptomyces</taxon>
    </lineage>
</organism>
<evidence type="ECO:0000256" key="3">
    <source>
        <dbReference type="ARBA" id="ARBA00009370"/>
    </source>
</evidence>
<evidence type="ECO:0000313" key="8">
    <source>
        <dbReference type="EMBL" id="GAA3069644.1"/>
    </source>
</evidence>
<evidence type="ECO:0000259" key="7">
    <source>
        <dbReference type="Pfam" id="PF10502"/>
    </source>
</evidence>
<dbReference type="EC" id="3.4.21.89" evidence="4 6"/>
<keyword evidence="6" id="KW-1133">Transmembrane helix</keyword>
<keyword evidence="6" id="KW-0645">Protease</keyword>
<keyword evidence="6" id="KW-0812">Transmembrane</keyword>
<dbReference type="Pfam" id="PF10502">
    <property type="entry name" value="Peptidase_S26"/>
    <property type="match status" value="1"/>
</dbReference>
<dbReference type="RefSeq" id="WP_234511865.1">
    <property type="nucleotide sequence ID" value="NZ_BAAAUF010000066.1"/>
</dbReference>
<evidence type="ECO:0000256" key="5">
    <source>
        <dbReference type="ARBA" id="ARBA00022801"/>
    </source>
</evidence>
<dbReference type="InterPro" id="IPR019533">
    <property type="entry name" value="Peptidase_S26"/>
</dbReference>
<keyword evidence="5 6" id="KW-0378">Hydrolase</keyword>
<evidence type="ECO:0000256" key="2">
    <source>
        <dbReference type="ARBA" id="ARBA00004401"/>
    </source>
</evidence>
<dbReference type="NCBIfam" id="TIGR02227">
    <property type="entry name" value="sigpep_I_bact"/>
    <property type="match status" value="1"/>
</dbReference>
<dbReference type="CDD" id="cd06530">
    <property type="entry name" value="S26_SPase_I"/>
    <property type="match status" value="1"/>
</dbReference>
<dbReference type="EMBL" id="BAAAUF010000066">
    <property type="protein sequence ID" value="GAA3069644.1"/>
    <property type="molecule type" value="Genomic_DNA"/>
</dbReference>
<sequence>MGKGRGLALAAWLTLPLGLILLVGSLLYVRSAYTAVTVRGGSMEPTYGIGRQLVVQRLDGDEIHRGDVVLFATPGRFSDQAVLKRVIGVGGDHVVCCGTGTEERITVNGRPLVEPYVKDGIADGTHRPYDVKVPEGRLFVLGDHRVNSMDSRFFATDGHQGTVAVGDVQGRVVGGPARLLGWLLCGLLGLVLAATGLGLGIAAVAVRRRRVVPPAPPWPTQV</sequence>
<evidence type="ECO:0000256" key="1">
    <source>
        <dbReference type="ARBA" id="ARBA00000677"/>
    </source>
</evidence>
<dbReference type="Gene3D" id="2.10.109.10">
    <property type="entry name" value="Umud Fragment, subunit A"/>
    <property type="match status" value="1"/>
</dbReference>
<comment type="catalytic activity">
    <reaction evidence="1 6">
        <text>Cleavage of hydrophobic, N-terminal signal or leader sequences from secreted and periplasmic proteins.</text>
        <dbReference type="EC" id="3.4.21.89"/>
    </reaction>
</comment>
<feature type="transmembrane region" description="Helical" evidence="6">
    <location>
        <begin position="179"/>
        <end position="206"/>
    </location>
</feature>
<dbReference type="InterPro" id="IPR019758">
    <property type="entry name" value="Pept_S26A_signal_pept_1_CS"/>
</dbReference>
<feature type="domain" description="Peptidase S26" evidence="7">
    <location>
        <begin position="19"/>
        <end position="172"/>
    </location>
</feature>
<protein>
    <recommendedName>
        <fullName evidence="4 6">Signal peptidase I</fullName>
        <ecNumber evidence="4 6">3.4.21.89</ecNumber>
    </recommendedName>
</protein>
<proteinExistence type="inferred from homology"/>
<keyword evidence="9" id="KW-1185">Reference proteome</keyword>
<dbReference type="PRINTS" id="PR00727">
    <property type="entry name" value="LEADERPTASE"/>
</dbReference>
<dbReference type="SUPFAM" id="SSF51306">
    <property type="entry name" value="LexA/Signal peptidase"/>
    <property type="match status" value="1"/>
</dbReference>
<accession>A0ABP6LZW2</accession>
<reference evidence="9" key="1">
    <citation type="journal article" date="2019" name="Int. J. Syst. Evol. Microbiol.">
        <title>The Global Catalogue of Microorganisms (GCM) 10K type strain sequencing project: providing services to taxonomists for standard genome sequencing and annotation.</title>
        <authorList>
            <consortium name="The Broad Institute Genomics Platform"/>
            <consortium name="The Broad Institute Genome Sequencing Center for Infectious Disease"/>
            <person name="Wu L."/>
            <person name="Ma J."/>
        </authorList>
    </citation>
    <scope>NUCLEOTIDE SEQUENCE [LARGE SCALE GENOMIC DNA]</scope>
    <source>
        <strain evidence="9">JCM 9091</strain>
    </source>
</reference>
<gene>
    <name evidence="8" type="ORF">GCM10010448_60870</name>
</gene>
<keyword evidence="6" id="KW-0472">Membrane</keyword>
<evidence type="ECO:0000256" key="6">
    <source>
        <dbReference type="RuleBase" id="RU362042"/>
    </source>
</evidence>
<evidence type="ECO:0000256" key="4">
    <source>
        <dbReference type="ARBA" id="ARBA00013208"/>
    </source>
</evidence>
<evidence type="ECO:0000313" key="9">
    <source>
        <dbReference type="Proteomes" id="UP001501532"/>
    </source>
</evidence>